<dbReference type="EMBL" id="ADVG01000002">
    <property type="protein sequence ID" value="EFH86796.1"/>
    <property type="molecule type" value="Genomic_DNA"/>
</dbReference>
<keyword evidence="2" id="KW-1185">Reference proteome</keyword>
<dbReference type="AlphaFoldDB" id="D6TLZ6"/>
<name>D6TLZ6_KTERA</name>
<proteinExistence type="predicted"/>
<organism evidence="1 2">
    <name type="scientific">Ktedonobacter racemifer DSM 44963</name>
    <dbReference type="NCBI Taxonomy" id="485913"/>
    <lineage>
        <taxon>Bacteria</taxon>
        <taxon>Bacillati</taxon>
        <taxon>Chloroflexota</taxon>
        <taxon>Ktedonobacteria</taxon>
        <taxon>Ktedonobacterales</taxon>
        <taxon>Ktedonobacteraceae</taxon>
        <taxon>Ktedonobacter</taxon>
    </lineage>
</organism>
<comment type="caution">
    <text evidence="1">The sequence shown here is derived from an EMBL/GenBank/DDBJ whole genome shotgun (WGS) entry which is preliminary data.</text>
</comment>
<accession>D6TLZ6</accession>
<sequence length="67" mass="7667">MPQVPRDGLGELLTTHLYGTMLCLRVFILPSLLKKRQYIGIPYMLKYDYKHIYCICCAVCTATSVLP</sequence>
<dbReference type="Proteomes" id="UP000004508">
    <property type="component" value="Unassembled WGS sequence"/>
</dbReference>
<dbReference type="InParanoid" id="D6TLZ6"/>
<gene>
    <name evidence="1" type="ORF">Krac_8111</name>
</gene>
<reference evidence="1 2" key="1">
    <citation type="journal article" date="2011" name="Stand. Genomic Sci.">
        <title>Non-contiguous finished genome sequence and contextual data of the filamentous soil bacterium Ktedonobacter racemifer type strain (SOSP1-21).</title>
        <authorList>
            <person name="Chang Y.J."/>
            <person name="Land M."/>
            <person name="Hauser L."/>
            <person name="Chertkov O."/>
            <person name="Del Rio T.G."/>
            <person name="Nolan M."/>
            <person name="Copeland A."/>
            <person name="Tice H."/>
            <person name="Cheng J.F."/>
            <person name="Lucas S."/>
            <person name="Han C."/>
            <person name="Goodwin L."/>
            <person name="Pitluck S."/>
            <person name="Ivanova N."/>
            <person name="Ovchinikova G."/>
            <person name="Pati A."/>
            <person name="Chen A."/>
            <person name="Palaniappan K."/>
            <person name="Mavromatis K."/>
            <person name="Liolios K."/>
            <person name="Brettin T."/>
            <person name="Fiebig A."/>
            <person name="Rohde M."/>
            <person name="Abt B."/>
            <person name="Goker M."/>
            <person name="Detter J.C."/>
            <person name="Woyke T."/>
            <person name="Bristow J."/>
            <person name="Eisen J.A."/>
            <person name="Markowitz V."/>
            <person name="Hugenholtz P."/>
            <person name="Kyrpides N.C."/>
            <person name="Klenk H.P."/>
            <person name="Lapidus A."/>
        </authorList>
    </citation>
    <scope>NUCLEOTIDE SEQUENCE [LARGE SCALE GENOMIC DNA]</scope>
    <source>
        <strain evidence="2">DSM 44963</strain>
    </source>
</reference>
<protein>
    <submittedName>
        <fullName evidence="1">Uncharacterized protein</fullName>
    </submittedName>
</protein>
<evidence type="ECO:0000313" key="1">
    <source>
        <dbReference type="EMBL" id="EFH86796.1"/>
    </source>
</evidence>
<evidence type="ECO:0000313" key="2">
    <source>
        <dbReference type="Proteomes" id="UP000004508"/>
    </source>
</evidence>
<dbReference type="STRING" id="485913.Krac_8111"/>